<dbReference type="Pfam" id="PF13847">
    <property type="entry name" value="Methyltransf_31"/>
    <property type="match status" value="1"/>
</dbReference>
<keyword evidence="3" id="KW-1185">Reference proteome</keyword>
<protein>
    <submittedName>
        <fullName evidence="2">Methyltransferase</fullName>
    </submittedName>
</protein>
<dbReference type="KEGG" id="span:AWL63_01300"/>
<dbReference type="OrthoDB" id="5298787at2"/>
<evidence type="ECO:0000259" key="1">
    <source>
        <dbReference type="Pfam" id="PF13847"/>
    </source>
</evidence>
<gene>
    <name evidence="2" type="ORF">AWL63_01300</name>
</gene>
<name>A0A1B3Z5W1_9SPHN</name>
<dbReference type="CDD" id="cd02440">
    <property type="entry name" value="AdoMet_MTases"/>
    <property type="match status" value="1"/>
</dbReference>
<dbReference type="PANTHER" id="PTHR43861:SF1">
    <property type="entry name" value="TRANS-ACONITATE 2-METHYLTRANSFERASE"/>
    <property type="match status" value="1"/>
</dbReference>
<dbReference type="Gene3D" id="3.40.50.150">
    <property type="entry name" value="Vaccinia Virus protein VP39"/>
    <property type="match status" value="1"/>
</dbReference>
<evidence type="ECO:0000313" key="3">
    <source>
        <dbReference type="Proteomes" id="UP000094256"/>
    </source>
</evidence>
<dbReference type="InterPro" id="IPR025714">
    <property type="entry name" value="Methyltranfer_dom"/>
</dbReference>
<dbReference type="RefSeq" id="WP_069203402.1">
    <property type="nucleotide sequence ID" value="NZ_CP014168.1"/>
</dbReference>
<dbReference type="GO" id="GO:0032259">
    <property type="term" value="P:methylation"/>
    <property type="evidence" value="ECO:0007669"/>
    <property type="project" value="UniProtKB-KW"/>
</dbReference>
<organism evidence="2 3">
    <name type="scientific">Sphingomonas panacis</name>
    <dbReference type="NCBI Taxonomy" id="1560345"/>
    <lineage>
        <taxon>Bacteria</taxon>
        <taxon>Pseudomonadati</taxon>
        <taxon>Pseudomonadota</taxon>
        <taxon>Alphaproteobacteria</taxon>
        <taxon>Sphingomonadales</taxon>
        <taxon>Sphingomonadaceae</taxon>
        <taxon>Sphingomonas</taxon>
    </lineage>
</organism>
<reference evidence="2 3" key="1">
    <citation type="submission" date="2016-01" db="EMBL/GenBank/DDBJ databases">
        <title>Complete genome and mega plasmid sequence of Sphingomonas panacis DCY99 elicits systemic resistance in rice to Xanthomonas oryzae.</title>
        <authorList>
            <person name="Kim Y.J."/>
            <person name="Yang D.C."/>
            <person name="Sing P."/>
        </authorList>
    </citation>
    <scope>NUCLEOTIDE SEQUENCE [LARGE SCALE GENOMIC DNA]</scope>
    <source>
        <strain evidence="2 3">DCY99</strain>
    </source>
</reference>
<proteinExistence type="predicted"/>
<dbReference type="PANTHER" id="PTHR43861">
    <property type="entry name" value="TRANS-ACONITATE 2-METHYLTRANSFERASE-RELATED"/>
    <property type="match status" value="1"/>
</dbReference>
<dbReference type="EMBL" id="CP014168">
    <property type="protein sequence ID" value="AOH82817.1"/>
    <property type="molecule type" value="Genomic_DNA"/>
</dbReference>
<dbReference type="STRING" id="1560345.AWL63_01300"/>
<keyword evidence="2" id="KW-0808">Transferase</keyword>
<dbReference type="SUPFAM" id="SSF53335">
    <property type="entry name" value="S-adenosyl-L-methionine-dependent methyltransferases"/>
    <property type="match status" value="1"/>
</dbReference>
<feature type="domain" description="Methyltransferase" evidence="1">
    <location>
        <begin position="47"/>
        <end position="170"/>
    </location>
</feature>
<accession>A0A1B3Z5W1</accession>
<dbReference type="InterPro" id="IPR029063">
    <property type="entry name" value="SAM-dependent_MTases_sf"/>
</dbReference>
<dbReference type="AlphaFoldDB" id="A0A1B3Z5W1"/>
<dbReference type="Proteomes" id="UP000094256">
    <property type="component" value="Chromosome"/>
</dbReference>
<sequence>MAGAGDTGHAGHMDAIYKTQRHFYDLTRKYYLLGRDALIRDLAPPAGGSVLEIGCGTGRNLIVAAKRWPDAHYYGIDISEAMLETARANVAKAGLANRITLAQGDATAFDTVSLFGVAAFDRIFQSYTLSMIPDWKGALREGAGKLAPGGRLDIVDFGQQERLPGAFKAVLFAWLAQFDVTPRAELKGAACSVARDTGLTASFASLRNGYAWSARLSRAV</sequence>
<keyword evidence="2" id="KW-0489">Methyltransferase</keyword>
<dbReference type="GO" id="GO:0008168">
    <property type="term" value="F:methyltransferase activity"/>
    <property type="evidence" value="ECO:0007669"/>
    <property type="project" value="UniProtKB-KW"/>
</dbReference>
<evidence type="ECO:0000313" key="2">
    <source>
        <dbReference type="EMBL" id="AOH82817.1"/>
    </source>
</evidence>